<dbReference type="AlphaFoldDB" id="A0AAE0FLL3"/>
<accession>A0AAE0FLL3</accession>
<gene>
    <name evidence="2" type="ORF">CYMTET_29055</name>
</gene>
<keyword evidence="3" id="KW-1185">Reference proteome</keyword>
<dbReference type="Proteomes" id="UP001190700">
    <property type="component" value="Unassembled WGS sequence"/>
</dbReference>
<dbReference type="EMBL" id="LGRX02016475">
    <property type="protein sequence ID" value="KAK3262072.1"/>
    <property type="molecule type" value="Genomic_DNA"/>
</dbReference>
<comment type="caution">
    <text evidence="2">The sequence shown here is derived from an EMBL/GenBank/DDBJ whole genome shotgun (WGS) entry which is preliminary data.</text>
</comment>
<evidence type="ECO:0000313" key="2">
    <source>
        <dbReference type="EMBL" id="KAK3262072.1"/>
    </source>
</evidence>
<dbReference type="InterPro" id="IPR041491">
    <property type="entry name" value="TRPM_SLOG"/>
</dbReference>
<sequence length="391" mass="42895">METRDQLGDRIHEHPFSASRQLVGAGSHVGIALPAASAPLPLFCPLPYLTSHCSPPQAPSLATVSCWVRAHLEQSFHRRFKIPVVMIAVEGGENTLVSLEEALDCETPVVVVRDSGRACTVVGGAIDAIHHARERGGEMHDDQRQPSPAFISARQPSACRFENDLEFRVACGEWIGDNRVDILLSALQRVFLSWKKEVEGLTEEDLKHVQRIIMAEFPMLVGKSTDHCKVAGASAEEWNGIYKLDLYRRQDEDDAPVFKKIENDAAKAERSKGQRKGGASHQLYYRDGHWALGREKGETVYRVRADLGTAMSGPPRTGWFACTHAAGAALNAASPQKHAAQDPALEVVFTPGLGKALKLWEALAKVAHPLNRNRINVYSPEAQVLSPVADK</sequence>
<organism evidence="2 3">
    <name type="scientific">Cymbomonas tetramitiformis</name>
    <dbReference type="NCBI Taxonomy" id="36881"/>
    <lineage>
        <taxon>Eukaryota</taxon>
        <taxon>Viridiplantae</taxon>
        <taxon>Chlorophyta</taxon>
        <taxon>Pyramimonadophyceae</taxon>
        <taxon>Pyramimonadales</taxon>
        <taxon>Pyramimonadaceae</taxon>
        <taxon>Cymbomonas</taxon>
    </lineage>
</organism>
<protein>
    <recommendedName>
        <fullName evidence="1">TRPM SLOG domain-containing protein</fullName>
    </recommendedName>
</protein>
<dbReference type="Pfam" id="PF18139">
    <property type="entry name" value="LSDAT_euk"/>
    <property type="match status" value="1"/>
</dbReference>
<evidence type="ECO:0000259" key="1">
    <source>
        <dbReference type="Pfam" id="PF18139"/>
    </source>
</evidence>
<reference evidence="2 3" key="1">
    <citation type="journal article" date="2015" name="Genome Biol. Evol.">
        <title>Comparative Genomics of a Bacterivorous Green Alga Reveals Evolutionary Causalities and Consequences of Phago-Mixotrophic Mode of Nutrition.</title>
        <authorList>
            <person name="Burns J.A."/>
            <person name="Paasch A."/>
            <person name="Narechania A."/>
            <person name="Kim E."/>
        </authorList>
    </citation>
    <scope>NUCLEOTIDE SEQUENCE [LARGE SCALE GENOMIC DNA]</scope>
    <source>
        <strain evidence="2 3">PLY_AMNH</strain>
    </source>
</reference>
<feature type="domain" description="TRPM SLOG" evidence="1">
    <location>
        <begin position="70"/>
        <end position="136"/>
    </location>
</feature>
<proteinExistence type="predicted"/>
<name>A0AAE0FLL3_9CHLO</name>
<evidence type="ECO:0000313" key="3">
    <source>
        <dbReference type="Proteomes" id="UP001190700"/>
    </source>
</evidence>